<feature type="compositionally biased region" description="Low complexity" evidence="1">
    <location>
        <begin position="211"/>
        <end position="233"/>
    </location>
</feature>
<evidence type="ECO:0000313" key="2">
    <source>
        <dbReference type="EMBL" id="MEJ8859046.1"/>
    </source>
</evidence>
<proteinExistence type="predicted"/>
<comment type="caution">
    <text evidence="2">The sequence shown here is derived from an EMBL/GenBank/DDBJ whole genome shotgun (WGS) entry which is preliminary data.</text>
</comment>
<reference evidence="2 3" key="1">
    <citation type="submission" date="2024-03" db="EMBL/GenBank/DDBJ databases">
        <title>Novel species of the genus Variovorax.</title>
        <authorList>
            <person name="Liu Q."/>
            <person name="Xin Y.-H."/>
        </authorList>
    </citation>
    <scope>NUCLEOTIDE SEQUENCE [LARGE SCALE GENOMIC DNA]</scope>
    <source>
        <strain evidence="2 3">KACC 18901</strain>
    </source>
</reference>
<sequence>MLHGLERFEQDLARLIGKPTLLRPFTCEGDPLRCEAMIVGTNPATAMPTDWWTHWRTGSGYDLQTFERDYATWRDSVGKRRTSITRERRNQIAQAAEGFHVLQANAFAFPCGKPRDIPATERNHAVLGFLIDKTQPRIILALGIEARAALDSLGVRGYQAAIHPAGRPNMTSSEAFVLGARMRLACLAGKPDRAATGRNGPSPRHAAPSTGAATSGMQVAAAVAARTEAGVAVPRTKRGPEDPVRETEREKKVRRYLRAAREVDIKHTSDARNKREGCKLRLERFWAELGWPPPENDFERDALARSGLLRRCKSQAS</sequence>
<protein>
    <recommendedName>
        <fullName evidence="4">Uracil-DNA glycosylase-like domain-containing protein</fullName>
    </recommendedName>
</protein>
<organism evidence="2 3">
    <name type="scientific">Variovorax robiniae</name>
    <dbReference type="NCBI Taxonomy" id="1836199"/>
    <lineage>
        <taxon>Bacteria</taxon>
        <taxon>Pseudomonadati</taxon>
        <taxon>Pseudomonadota</taxon>
        <taxon>Betaproteobacteria</taxon>
        <taxon>Burkholderiales</taxon>
        <taxon>Comamonadaceae</taxon>
        <taxon>Variovorax</taxon>
    </lineage>
</organism>
<gene>
    <name evidence="2" type="ORF">WKW79_31055</name>
</gene>
<dbReference type="RefSeq" id="WP_340339092.1">
    <property type="nucleotide sequence ID" value="NZ_JBBKZS010000023.1"/>
</dbReference>
<evidence type="ECO:0008006" key="4">
    <source>
        <dbReference type="Google" id="ProtNLM"/>
    </source>
</evidence>
<evidence type="ECO:0000313" key="3">
    <source>
        <dbReference type="Proteomes" id="UP001367030"/>
    </source>
</evidence>
<feature type="compositionally biased region" description="Basic and acidic residues" evidence="1">
    <location>
        <begin position="238"/>
        <end position="251"/>
    </location>
</feature>
<evidence type="ECO:0000256" key="1">
    <source>
        <dbReference type="SAM" id="MobiDB-lite"/>
    </source>
</evidence>
<accession>A0ABU8XGP6</accession>
<dbReference type="EMBL" id="JBBKZS010000023">
    <property type="protein sequence ID" value="MEJ8859046.1"/>
    <property type="molecule type" value="Genomic_DNA"/>
</dbReference>
<keyword evidence="3" id="KW-1185">Reference proteome</keyword>
<name>A0ABU8XGP6_9BURK</name>
<feature type="region of interest" description="Disordered" evidence="1">
    <location>
        <begin position="191"/>
        <end position="252"/>
    </location>
</feature>
<dbReference type="Proteomes" id="UP001367030">
    <property type="component" value="Unassembled WGS sequence"/>
</dbReference>